<evidence type="ECO:0000313" key="2">
    <source>
        <dbReference type="Proteomes" id="UP000824120"/>
    </source>
</evidence>
<keyword evidence="2" id="KW-1185">Reference proteome</keyword>
<gene>
    <name evidence="1" type="ORF">H5410_045426</name>
</gene>
<dbReference type="EMBL" id="JACXVP010000009">
    <property type="protein sequence ID" value="KAG5584992.1"/>
    <property type="molecule type" value="Genomic_DNA"/>
</dbReference>
<dbReference type="Proteomes" id="UP000824120">
    <property type="component" value="Chromosome 9"/>
</dbReference>
<name>A0A9J5XDN0_SOLCO</name>
<proteinExistence type="predicted"/>
<evidence type="ECO:0000313" key="1">
    <source>
        <dbReference type="EMBL" id="KAG5584992.1"/>
    </source>
</evidence>
<organism evidence="1 2">
    <name type="scientific">Solanum commersonii</name>
    <name type="common">Commerson's wild potato</name>
    <name type="synonym">Commerson's nightshade</name>
    <dbReference type="NCBI Taxonomy" id="4109"/>
    <lineage>
        <taxon>Eukaryota</taxon>
        <taxon>Viridiplantae</taxon>
        <taxon>Streptophyta</taxon>
        <taxon>Embryophyta</taxon>
        <taxon>Tracheophyta</taxon>
        <taxon>Spermatophyta</taxon>
        <taxon>Magnoliopsida</taxon>
        <taxon>eudicotyledons</taxon>
        <taxon>Gunneridae</taxon>
        <taxon>Pentapetalae</taxon>
        <taxon>asterids</taxon>
        <taxon>lamiids</taxon>
        <taxon>Solanales</taxon>
        <taxon>Solanaceae</taxon>
        <taxon>Solanoideae</taxon>
        <taxon>Solaneae</taxon>
        <taxon>Solanum</taxon>
    </lineage>
</organism>
<comment type="caution">
    <text evidence="1">The sequence shown here is derived from an EMBL/GenBank/DDBJ whole genome shotgun (WGS) entry which is preliminary data.</text>
</comment>
<dbReference type="AlphaFoldDB" id="A0A9J5XDN0"/>
<protein>
    <submittedName>
        <fullName evidence="1">Uncharacterized protein</fullName>
    </submittedName>
</protein>
<reference evidence="1 2" key="1">
    <citation type="submission" date="2020-09" db="EMBL/GenBank/DDBJ databases">
        <title>De no assembly of potato wild relative species, Solanum commersonii.</title>
        <authorList>
            <person name="Cho K."/>
        </authorList>
    </citation>
    <scope>NUCLEOTIDE SEQUENCE [LARGE SCALE GENOMIC DNA]</scope>
    <source>
        <strain evidence="1">LZ3.2</strain>
        <tissue evidence="1">Leaf</tissue>
    </source>
</reference>
<sequence>MRDAQGWNLKFRRPLNDWEVNRMVEFLNIRSDTSNSRMREDKLLWAPNTQGRFSVGTTYRNS</sequence>
<dbReference type="OrthoDB" id="1326354at2759"/>
<accession>A0A9J5XDN0</accession>